<feature type="compositionally biased region" description="Basic and acidic residues" evidence="2">
    <location>
        <begin position="504"/>
        <end position="523"/>
    </location>
</feature>
<feature type="compositionally biased region" description="Pro residues" evidence="2">
    <location>
        <begin position="2339"/>
        <end position="2349"/>
    </location>
</feature>
<feature type="region of interest" description="Disordered" evidence="2">
    <location>
        <begin position="2294"/>
        <end position="2383"/>
    </location>
</feature>
<sequence length="2729" mass="272914">MPSGEAAHRPSSPRAAVPTFSAVAHAGGAGDAAPLEPRVPELWLTFEAAAGASPSASPAPLLQPSPLVLAPSGPAAAARTMPRTAAQDDPPPLHAPSAGAEAPGQPPEHTQQMETSSESLPGSHDGFLQPGALGPRDAACNGGPADAPPPSPGAQAALAAGTESVPTSAQGAGSDVAASLSAGNTGHSQCAPSPGEAPAAARPELAAAGNAPGRDAPGGAGADAGKASPPGGPLAPAGATAKSQGPPAAAGSGAAAAKSPQPAQPQPQKVAAALRKLGVSELPVFSSDGDAAAGGEGRFGRGERRPRRANVQAKGLFKRLQDGIYGRGDEESSQTSSGGAQQKEKSDGKGAGAGPAGSSSQKGHSRAAPSAEGGAGAAARGGGASRAVLAPPGDAPAGAAAANGGVSGAATPGGGSSRAFGYFQSPAAVPFKAHTQGNSAATAAEFFLGHGGPPPFATRSDEWRSAGGASAVSLAVGYPPRLEGAASRNPRKNAANALQRKKHGGADGRRRDGSAGPLHEGDSGRWPQQPFTAERGTAGGSAALSRGLGDPSSASVVRDFRVEQLSPADGERRHADSVAASIWRVSWVDGAWKTHSVTFEPNPAKDSHPTAAAEACSSFALRLYHGFRETYVHLDGGSLQHLPPPGHLLDREADARLGRPQGSAGGGLGLPPSRVWSVEELHQRLRQQHATAAIMASRNNLAFAGAGAAGGSAVDGPGGPLSFGDPRQSGAARLVPRLVSSGGAGNADASYVAQGTPSDQGSALACAGMGPCSSGFGVPGGGSAGGGAASLAGLHASASFARPFPADPNNAASWAAAPFRAERATPSPKPGSGGEFAAANAFGGTGTLGSCGGYGFPATHASGGRAPGLSTPPQPFFRTPSSSAGRAAPGLSLPLGGASYDSSALPGAASDPRRLHAVGAHAGTAELGRELLPAAGALVGGATPPGASSGVGVGSGSLPGSSPLPYPSRGSAGPEGGRGELPVRPSFGSSGAKGPEAALPSSRPRGAAPASLAAAGKGGGAGAWLQNSLVAAALAAAAAKRTAEEQGLLEEARRDAEREALLSKLLGEDEDEEECADSFWSVSLPRLLVLDPMQGRACMFYKEKERRRRQLTRNDRAEEADDEEAAGTTHQTGASCAALSGPETHFVGKRRLSAFSCSKSEHGGSVQRPASLMEEPRRGGVDSAVPFEASGCNGDDTTRTTGLSEGAPGHAAKQVETCNPLASPVGPENDSASQELPATATGKVAAPAGIPSRPQKLATAPGVTGLVVVDLLERHEEERSEVTEEDEEFDDCFPFGSGMCDAADDLGGGQAASVYDGLLPWEFPDKTLLLLQSAMKRENAASHDDLLSAAFSAEKPDRDAALLRDLEPFFRLEKQNPYFDAHQTHKNLLSGCCISSHSSLIDVQKVINRLRLQDDRRPEEGERLARVAAEQSQGAWKRLGTVLRELEALDEEDDAELGGDAEETRERDRRKDASEGAEKLLTPGGDSRGDASALQATDGSEAKMEKPCELAEHAQPNDKPLQEKASLAAVSPRSNGLPEGADPACGAASQAGSETRAASSAGCFAVPSATAGAKEEPGEGGGAMERGQEMQASAQGSATAKARGPESASQLPREGASPQKGSEGAAAVQQRQPGDAGDRHSLADEHAGQGPQAEGLTSPTLVGGLECKAAVVSGDGRHADEAQDEGAEKNDSGRGAPPPPAINAGSMEAAAASPDRRELLADRSGREGVPAEEGISASPPRRKAGESGEKTDAEAGQGKALHHSPQVVGASDAHASTAAHPDPAPGESIPSPLSHVSGERDGEQRSAESLSSSLSMAAEQASRDSPATKDDAGKGGSAAPTPRGSASRSSGGRLGLGERQQEAKRVLGSYATRRAQKRRRLELLSSSCEEIEKRLRRLANTFPWLPVLNAAFFSSAASERGLPDCGSDAMLKRSEDDTRKSVKGASDHLARTAASLFDSPGSCFEAKMKDVVRAVAEGAKRELDDLASDDDDADAELVPEELWLARASAVASARAEQRALTDARCAAASAAAAASTAFGAAPARPFLMEPSVPAVPRSGFPAPAALASHPVEAARAAAVPVSGMGTPTSPPPFASFVGAGGERPEEAGGGSFSGSRRSSTSTQRARKKKGLLSDGGLPGSVLGTPIVSPGVPASAPGSRPGSAGDRKPRKGDASIGGQQVAGPPMDPSMPGAQVGGAGVSHCGMFRAPERLGDGPEAGSPWMPGGGPVPAECPPASDELGAAFGDAVAADHPGLLSLKAGQRQRGNASSSQASLSGRDRRRSSVASSVALFASASRGGAGPPGSVVRRGDGVGAVETTDGSDTLTSRMPSRSSSILIAPPSPIRPPGPCHPTDGYPGAPAPPHAAALQAAPAHREGGLEGRTPWHGLQHQAVGAMGGAWPCGVSAAPADGRALPFSADGEGLPHQPPSMYAHASSSEGGHSSLPAGPYFGLQRVYHGSASFLPPGAPGGASASAPPGYGHADPSAAQFAIPGSPAPGSRTPLLAGCSTAESPLVAGGAGYAGMLPPGPGQGPAQLPGTGMYLPPPSADDRGCHRGGTPPQMHAATAGAPATSSVQIARDMLPYPTSYGLMSSPHQESGSVHQREACLGGASDETGAPSRPVEDLGGSSQALAAGWDDTSTPARLGSEGALSGGNLPHGGSAGGAARGGGSSAGEGKTARRRKSKGGKEERSCAPASHTLSLQRVSAEGTVGSNFSSAPPPPDPLGQVFL</sequence>
<feature type="region of interest" description="Disordered" evidence="2">
    <location>
        <begin position="2466"/>
        <end position="2503"/>
    </location>
</feature>
<feature type="compositionally biased region" description="Gly residues" evidence="2">
    <location>
        <begin position="2655"/>
        <end position="2672"/>
    </location>
</feature>
<keyword evidence="4" id="KW-1185">Reference proteome</keyword>
<evidence type="ECO:0000256" key="2">
    <source>
        <dbReference type="SAM" id="MobiDB-lite"/>
    </source>
</evidence>
<dbReference type="GeneID" id="40310642"/>
<feature type="compositionally biased region" description="Low complexity" evidence="2">
    <location>
        <begin position="540"/>
        <end position="549"/>
    </location>
</feature>
<feature type="compositionally biased region" description="Basic and acidic residues" evidence="2">
    <location>
        <begin position="1462"/>
        <end position="1478"/>
    </location>
</feature>
<feature type="compositionally biased region" description="Low complexity" evidence="2">
    <location>
        <begin position="2466"/>
        <end position="2477"/>
    </location>
</feature>
<feature type="compositionally biased region" description="Low complexity" evidence="2">
    <location>
        <begin position="385"/>
        <end position="404"/>
    </location>
</feature>
<keyword evidence="1" id="KW-0175">Coiled coil</keyword>
<feature type="compositionally biased region" description="Low complexity" evidence="2">
    <location>
        <begin position="356"/>
        <end position="372"/>
    </location>
</feature>
<dbReference type="KEGG" id="bbes:BESB_057130"/>
<feature type="compositionally biased region" description="Low complexity" evidence="2">
    <location>
        <begin position="223"/>
        <end position="273"/>
    </location>
</feature>
<feature type="compositionally biased region" description="Low complexity" evidence="2">
    <location>
        <begin position="2113"/>
        <end position="2122"/>
    </location>
</feature>
<feature type="compositionally biased region" description="Basic and acidic residues" evidence="2">
    <location>
        <begin position="1714"/>
        <end position="1726"/>
    </location>
</feature>
<feature type="compositionally biased region" description="Polar residues" evidence="2">
    <location>
        <begin position="2318"/>
        <end position="2328"/>
    </location>
</feature>
<evidence type="ECO:0000313" key="3">
    <source>
        <dbReference type="EMBL" id="PFH36062.1"/>
    </source>
</evidence>
<feature type="region of interest" description="Disordered" evidence="2">
    <location>
        <begin position="2587"/>
        <end position="2729"/>
    </location>
</feature>
<gene>
    <name evidence="3" type="ORF">BESB_057130</name>
</gene>
<dbReference type="EMBL" id="NWUJ01000004">
    <property type="protein sequence ID" value="PFH36062.1"/>
    <property type="molecule type" value="Genomic_DNA"/>
</dbReference>
<feature type="region of interest" description="Disordered" evidence="2">
    <location>
        <begin position="1157"/>
        <end position="1240"/>
    </location>
</feature>
<feature type="region of interest" description="Disordered" evidence="2">
    <location>
        <begin position="482"/>
        <end position="555"/>
    </location>
</feature>
<feature type="compositionally biased region" description="Polar residues" evidence="2">
    <location>
        <begin position="2588"/>
        <end position="2600"/>
    </location>
</feature>
<feature type="compositionally biased region" description="Polar residues" evidence="2">
    <location>
        <begin position="2263"/>
        <end position="2274"/>
    </location>
</feature>
<feature type="compositionally biased region" description="Low complexity" evidence="2">
    <location>
        <begin position="958"/>
        <end position="971"/>
    </location>
</feature>
<feature type="region of interest" description="Disordered" evidence="2">
    <location>
        <begin position="948"/>
        <end position="1017"/>
    </location>
</feature>
<feature type="compositionally biased region" description="Polar residues" evidence="2">
    <location>
        <begin position="108"/>
        <end position="120"/>
    </location>
</feature>
<feature type="compositionally biased region" description="Gly residues" evidence="2">
    <location>
        <begin position="405"/>
        <end position="416"/>
    </location>
</feature>
<feature type="compositionally biased region" description="Low complexity" evidence="2">
    <location>
        <begin position="1837"/>
        <end position="1851"/>
    </location>
</feature>
<protein>
    <submittedName>
        <fullName evidence="3">Uncharacterized protein</fullName>
    </submittedName>
</protein>
<feature type="compositionally biased region" description="Polar residues" evidence="2">
    <location>
        <begin position="181"/>
        <end position="190"/>
    </location>
</feature>
<feature type="region of interest" description="Disordered" evidence="2">
    <location>
        <begin position="1108"/>
        <end position="1139"/>
    </location>
</feature>
<feature type="compositionally biased region" description="Basic and acidic residues" evidence="2">
    <location>
        <begin position="1797"/>
        <end position="1806"/>
    </location>
</feature>
<accession>A0A2A9MKV4</accession>
<feature type="compositionally biased region" description="Basic and acidic residues" evidence="2">
    <location>
        <begin position="1636"/>
        <end position="1647"/>
    </location>
</feature>
<proteinExistence type="predicted"/>
<dbReference type="VEuPathDB" id="ToxoDB:BESB_057130"/>
<feature type="region of interest" description="Disordered" evidence="2">
    <location>
        <begin position="1450"/>
        <end position="1556"/>
    </location>
</feature>
<feature type="compositionally biased region" description="Acidic residues" evidence="2">
    <location>
        <begin position="1450"/>
        <end position="1461"/>
    </location>
</feature>
<name>A0A2A9MKV4_BESBE</name>
<comment type="caution">
    <text evidence="3">The sequence shown here is derived from an EMBL/GenBank/DDBJ whole genome shotgun (WGS) entry which is preliminary data.</text>
</comment>
<feature type="compositionally biased region" description="Low complexity" evidence="2">
    <location>
        <begin position="1807"/>
        <end position="1820"/>
    </location>
</feature>
<dbReference type="Proteomes" id="UP000224006">
    <property type="component" value="Chromosome IV"/>
</dbReference>
<feature type="compositionally biased region" description="Low complexity" evidence="2">
    <location>
        <begin position="51"/>
        <end position="85"/>
    </location>
</feature>
<reference evidence="3 4" key="1">
    <citation type="submission" date="2017-09" db="EMBL/GenBank/DDBJ databases">
        <title>Genome sequencing of Besnoitia besnoiti strain Bb-Ger1.</title>
        <authorList>
            <person name="Schares G."/>
            <person name="Venepally P."/>
            <person name="Lorenzi H.A."/>
        </authorList>
    </citation>
    <scope>NUCLEOTIDE SEQUENCE [LARGE SCALE GENOMIC DNA]</scope>
    <source>
        <strain evidence="3 4">Bb-Ger1</strain>
    </source>
</reference>
<feature type="compositionally biased region" description="Low complexity" evidence="2">
    <location>
        <begin position="997"/>
        <end position="1015"/>
    </location>
</feature>
<feature type="region of interest" description="Disordered" evidence="2">
    <location>
        <begin position="2258"/>
        <end position="2281"/>
    </location>
</feature>
<feature type="compositionally biased region" description="Gly residues" evidence="2">
    <location>
        <begin position="373"/>
        <end position="384"/>
    </location>
</feature>
<feature type="region of interest" description="Disordered" evidence="2">
    <location>
        <begin position="51"/>
        <end position="422"/>
    </location>
</feature>
<feature type="compositionally biased region" description="Low complexity" evidence="2">
    <location>
        <begin position="191"/>
        <end position="215"/>
    </location>
</feature>
<dbReference type="RefSeq" id="XP_029220071.1">
    <property type="nucleotide sequence ID" value="XM_029364148.1"/>
</dbReference>
<feature type="coiled-coil region" evidence="1">
    <location>
        <begin position="1874"/>
        <end position="1901"/>
    </location>
</feature>
<feature type="region of interest" description="Disordered" evidence="2">
    <location>
        <begin position="2412"/>
        <end position="2439"/>
    </location>
</feature>
<feature type="compositionally biased region" description="Low complexity" evidence="2">
    <location>
        <begin position="2329"/>
        <end position="2338"/>
    </location>
</feature>
<feature type="compositionally biased region" description="Basic and acidic residues" evidence="2">
    <location>
        <begin position="1743"/>
        <end position="1753"/>
    </location>
</feature>
<feature type="compositionally biased region" description="Basic and acidic residues" evidence="2">
    <location>
        <begin position="1675"/>
        <end position="1692"/>
    </location>
</feature>
<evidence type="ECO:0000313" key="4">
    <source>
        <dbReference type="Proteomes" id="UP000224006"/>
    </source>
</evidence>
<feature type="compositionally biased region" description="Basic and acidic residues" evidence="2">
    <location>
        <begin position="1500"/>
        <end position="1522"/>
    </location>
</feature>
<evidence type="ECO:0000256" key="1">
    <source>
        <dbReference type="SAM" id="Coils"/>
    </source>
</evidence>
<dbReference type="OrthoDB" id="332452at2759"/>
<feature type="region of interest" description="Disordered" evidence="2">
    <location>
        <begin position="2525"/>
        <end position="2571"/>
    </location>
</feature>
<feature type="compositionally biased region" description="Low complexity" evidence="2">
    <location>
        <begin position="2294"/>
        <end position="2306"/>
    </location>
</feature>
<feature type="region of interest" description="Disordered" evidence="2">
    <location>
        <begin position="2082"/>
        <end position="2190"/>
    </location>
</feature>
<feature type="region of interest" description="Disordered" evidence="2">
    <location>
        <begin position="1568"/>
        <end position="1872"/>
    </location>
</feature>
<organism evidence="3 4">
    <name type="scientific">Besnoitia besnoiti</name>
    <name type="common">Apicomplexan protozoan</name>
    <dbReference type="NCBI Taxonomy" id="94643"/>
    <lineage>
        <taxon>Eukaryota</taxon>
        <taxon>Sar</taxon>
        <taxon>Alveolata</taxon>
        <taxon>Apicomplexa</taxon>
        <taxon>Conoidasida</taxon>
        <taxon>Coccidia</taxon>
        <taxon>Eucoccidiorida</taxon>
        <taxon>Eimeriorina</taxon>
        <taxon>Sarcocystidae</taxon>
        <taxon>Besnoitia</taxon>
    </lineage>
</organism>
<feature type="region of interest" description="Disordered" evidence="2">
    <location>
        <begin position="864"/>
        <end position="890"/>
    </location>
</feature>